<evidence type="ECO:0000256" key="1">
    <source>
        <dbReference type="ARBA" id="ARBA00006484"/>
    </source>
</evidence>
<evidence type="ECO:0000313" key="5">
    <source>
        <dbReference type="EMBL" id="KAK7054493.1"/>
    </source>
</evidence>
<name>A0AAW0DSC2_9AGAR</name>
<evidence type="ECO:0000256" key="3">
    <source>
        <dbReference type="ARBA" id="ARBA00023002"/>
    </source>
</evidence>
<keyword evidence="2" id="KW-0521">NADP</keyword>
<evidence type="ECO:0000313" key="6">
    <source>
        <dbReference type="Proteomes" id="UP001383192"/>
    </source>
</evidence>
<dbReference type="EMBL" id="JAYKXP010000009">
    <property type="protein sequence ID" value="KAK7054493.1"/>
    <property type="molecule type" value="Genomic_DNA"/>
</dbReference>
<dbReference type="GO" id="GO:0016491">
    <property type="term" value="F:oxidoreductase activity"/>
    <property type="evidence" value="ECO:0007669"/>
    <property type="project" value="UniProtKB-KW"/>
</dbReference>
<proteinExistence type="inferred from homology"/>
<reference evidence="5 6" key="1">
    <citation type="submission" date="2024-01" db="EMBL/GenBank/DDBJ databases">
        <title>A draft genome for a cacao thread blight-causing isolate of Paramarasmius palmivorus.</title>
        <authorList>
            <person name="Baruah I.K."/>
            <person name="Bukari Y."/>
            <person name="Amoako-Attah I."/>
            <person name="Meinhardt L.W."/>
            <person name="Bailey B.A."/>
            <person name="Cohen S.P."/>
        </authorList>
    </citation>
    <scope>NUCLEOTIDE SEQUENCE [LARGE SCALE GENOMIC DNA]</scope>
    <source>
        <strain evidence="5 6">GH-12</strain>
    </source>
</reference>
<dbReference type="CDD" id="cd05233">
    <property type="entry name" value="SDR_c"/>
    <property type="match status" value="1"/>
</dbReference>
<dbReference type="InterPro" id="IPR002347">
    <property type="entry name" value="SDR_fam"/>
</dbReference>
<evidence type="ECO:0008006" key="7">
    <source>
        <dbReference type="Google" id="ProtNLM"/>
    </source>
</evidence>
<sequence>MSATQLEELKLSKLGDLTGKVAFVTGGGTGIGLMIAKAFTANGAKVYISGRREDVLQKVHEEFPSIHPIKMDVTSKADIEHALKNLEEREGKLHILVNNAGHSGPYYSLSGSSPANTPYSSTQALTDDRWSNLHFFKQYDFEDWASTFHINTTAPFFVTMGLLELLKNGAEESGTSSSVIMISSAAGGCSKLSWNIPTYASSKAALERLTLSLASDFARNAVPIRVNAISPGPFPSQLTGDSEALDEAMQLGPLPGGINPIPLRRGGT</sequence>
<dbReference type="PROSITE" id="PS00061">
    <property type="entry name" value="ADH_SHORT"/>
    <property type="match status" value="1"/>
</dbReference>
<dbReference type="Gene3D" id="3.40.50.720">
    <property type="entry name" value="NAD(P)-binding Rossmann-like Domain"/>
    <property type="match status" value="1"/>
</dbReference>
<comment type="similarity">
    <text evidence="1 4">Belongs to the short-chain dehydrogenases/reductases (SDR) family.</text>
</comment>
<dbReference type="PANTHER" id="PTHR43618">
    <property type="entry name" value="7-ALPHA-HYDROXYSTEROID DEHYDROGENASE"/>
    <property type="match status" value="1"/>
</dbReference>
<evidence type="ECO:0000256" key="4">
    <source>
        <dbReference type="RuleBase" id="RU000363"/>
    </source>
</evidence>
<dbReference type="InterPro" id="IPR052178">
    <property type="entry name" value="Sec_Metab_Biosynth_SDR"/>
</dbReference>
<keyword evidence="3" id="KW-0560">Oxidoreductase</keyword>
<keyword evidence="6" id="KW-1185">Reference proteome</keyword>
<dbReference type="InterPro" id="IPR036291">
    <property type="entry name" value="NAD(P)-bd_dom_sf"/>
</dbReference>
<dbReference type="PRINTS" id="PR00080">
    <property type="entry name" value="SDRFAMILY"/>
</dbReference>
<dbReference type="InterPro" id="IPR020904">
    <property type="entry name" value="Sc_DH/Rdtase_CS"/>
</dbReference>
<comment type="caution">
    <text evidence="5">The sequence shown here is derived from an EMBL/GenBank/DDBJ whole genome shotgun (WGS) entry which is preliminary data.</text>
</comment>
<dbReference type="Proteomes" id="UP001383192">
    <property type="component" value="Unassembled WGS sequence"/>
</dbReference>
<organism evidence="5 6">
    <name type="scientific">Paramarasmius palmivorus</name>
    <dbReference type="NCBI Taxonomy" id="297713"/>
    <lineage>
        <taxon>Eukaryota</taxon>
        <taxon>Fungi</taxon>
        <taxon>Dikarya</taxon>
        <taxon>Basidiomycota</taxon>
        <taxon>Agaricomycotina</taxon>
        <taxon>Agaricomycetes</taxon>
        <taxon>Agaricomycetidae</taxon>
        <taxon>Agaricales</taxon>
        <taxon>Marasmiineae</taxon>
        <taxon>Marasmiaceae</taxon>
        <taxon>Paramarasmius</taxon>
    </lineage>
</organism>
<dbReference type="PANTHER" id="PTHR43618:SF4">
    <property type="entry name" value="SHORT CHAIN DEHYDROGENASE_REDUCTASE FAMILY (AFU_ORTHOLOGUE AFUA_7G04540)"/>
    <property type="match status" value="1"/>
</dbReference>
<evidence type="ECO:0000256" key="2">
    <source>
        <dbReference type="ARBA" id="ARBA00022857"/>
    </source>
</evidence>
<dbReference type="PRINTS" id="PR00081">
    <property type="entry name" value="GDHRDH"/>
</dbReference>
<dbReference type="SUPFAM" id="SSF51735">
    <property type="entry name" value="NAD(P)-binding Rossmann-fold domains"/>
    <property type="match status" value="1"/>
</dbReference>
<protein>
    <recommendedName>
        <fullName evidence="7">NAD(P)-binding protein</fullName>
    </recommendedName>
</protein>
<dbReference type="AlphaFoldDB" id="A0AAW0DSC2"/>
<gene>
    <name evidence="5" type="ORF">VNI00_003691</name>
</gene>
<dbReference type="Pfam" id="PF00106">
    <property type="entry name" value="adh_short"/>
    <property type="match status" value="1"/>
</dbReference>
<accession>A0AAW0DSC2</accession>